<dbReference type="Proteomes" id="UP001064489">
    <property type="component" value="Chromosome 5"/>
</dbReference>
<dbReference type="Gene3D" id="3.10.20.90">
    <property type="entry name" value="Phosphatidylinositol 3-kinase Catalytic Subunit, Chain A, domain 1"/>
    <property type="match status" value="2"/>
</dbReference>
<dbReference type="AlphaFoldDB" id="A0AAD5IW07"/>
<dbReference type="EMBL" id="JAJSOW010000102">
    <property type="protein sequence ID" value="KAI9177511.1"/>
    <property type="molecule type" value="Genomic_DNA"/>
</dbReference>
<dbReference type="CDD" id="cd17039">
    <property type="entry name" value="Ubl_ubiquitin_like"/>
    <property type="match status" value="2"/>
</dbReference>
<gene>
    <name evidence="2" type="ORF">LWI28_016136</name>
</gene>
<evidence type="ECO:0000259" key="1">
    <source>
        <dbReference type="PROSITE" id="PS50053"/>
    </source>
</evidence>
<reference evidence="2" key="1">
    <citation type="journal article" date="2022" name="Plant J.">
        <title>Strategies of tolerance reflected in two North American maple genomes.</title>
        <authorList>
            <person name="McEvoy S.L."/>
            <person name="Sezen U.U."/>
            <person name="Trouern-Trend A."/>
            <person name="McMahon S.M."/>
            <person name="Schaberg P.G."/>
            <person name="Yang J."/>
            <person name="Wegrzyn J.L."/>
            <person name="Swenson N.G."/>
        </authorList>
    </citation>
    <scope>NUCLEOTIDE SEQUENCE</scope>
    <source>
        <strain evidence="2">91603</strain>
    </source>
</reference>
<evidence type="ECO:0000313" key="2">
    <source>
        <dbReference type="EMBL" id="KAI9177511.1"/>
    </source>
</evidence>
<name>A0AAD5IW07_ACENE</name>
<dbReference type="Pfam" id="PF00240">
    <property type="entry name" value="ubiquitin"/>
    <property type="match status" value="1"/>
</dbReference>
<proteinExistence type="predicted"/>
<accession>A0AAD5IW07</accession>
<dbReference type="InterPro" id="IPR000626">
    <property type="entry name" value="Ubiquitin-like_dom"/>
</dbReference>
<organism evidence="2 3">
    <name type="scientific">Acer negundo</name>
    <name type="common">Box elder</name>
    <dbReference type="NCBI Taxonomy" id="4023"/>
    <lineage>
        <taxon>Eukaryota</taxon>
        <taxon>Viridiplantae</taxon>
        <taxon>Streptophyta</taxon>
        <taxon>Embryophyta</taxon>
        <taxon>Tracheophyta</taxon>
        <taxon>Spermatophyta</taxon>
        <taxon>Magnoliopsida</taxon>
        <taxon>eudicotyledons</taxon>
        <taxon>Gunneridae</taxon>
        <taxon>Pentapetalae</taxon>
        <taxon>rosids</taxon>
        <taxon>malvids</taxon>
        <taxon>Sapindales</taxon>
        <taxon>Sapindaceae</taxon>
        <taxon>Hippocastanoideae</taxon>
        <taxon>Acereae</taxon>
        <taxon>Acer</taxon>
    </lineage>
</organism>
<reference evidence="2" key="2">
    <citation type="submission" date="2023-02" db="EMBL/GenBank/DDBJ databases">
        <authorList>
            <person name="Swenson N.G."/>
            <person name="Wegrzyn J.L."/>
            <person name="Mcevoy S.L."/>
        </authorList>
    </citation>
    <scope>NUCLEOTIDE SEQUENCE</scope>
    <source>
        <strain evidence="2">91603</strain>
        <tissue evidence="2">Leaf</tissue>
    </source>
</reference>
<dbReference type="PROSITE" id="PS50053">
    <property type="entry name" value="UBIQUITIN_2"/>
    <property type="match status" value="1"/>
</dbReference>
<feature type="domain" description="Ubiquitin-like" evidence="1">
    <location>
        <begin position="4"/>
        <end position="69"/>
    </location>
</feature>
<keyword evidence="3" id="KW-1185">Reference proteome</keyword>
<protein>
    <recommendedName>
        <fullName evidence="1">Ubiquitin-like domain-containing protein</fullName>
    </recommendedName>
</protein>
<dbReference type="SUPFAM" id="SSF54236">
    <property type="entry name" value="Ubiquitin-like"/>
    <property type="match status" value="2"/>
</dbReference>
<evidence type="ECO:0000313" key="3">
    <source>
        <dbReference type="Proteomes" id="UP001064489"/>
    </source>
</evidence>
<sequence length="160" mass="18409">MDNEMITLTIIGAEIKPVITLPSSSPIRQLKRLIMEHTGVPVERQHLLYDNIRLTDDSLIINHHIHEATAEVFMSVVLSPEDRIINITVSNEYCKVDLIVDKVDKVIELKKTIGEVFSIPANEIDIWHMNTKMKDDEMLYRYYIDEGSDVKFTRVIGDNS</sequence>
<dbReference type="InterPro" id="IPR029071">
    <property type="entry name" value="Ubiquitin-like_domsf"/>
</dbReference>
<comment type="caution">
    <text evidence="2">The sequence shown here is derived from an EMBL/GenBank/DDBJ whole genome shotgun (WGS) entry which is preliminary data.</text>
</comment>